<dbReference type="GO" id="GO:0016052">
    <property type="term" value="P:carbohydrate catabolic process"/>
    <property type="evidence" value="ECO:0007669"/>
    <property type="project" value="TreeGrafter"/>
</dbReference>
<reference evidence="9" key="1">
    <citation type="journal article" date="2021" name="PeerJ">
        <title>Extensive microbial diversity within the chicken gut microbiome revealed by metagenomics and culture.</title>
        <authorList>
            <person name="Gilroy R."/>
            <person name="Ravi A."/>
            <person name="Getino M."/>
            <person name="Pursley I."/>
            <person name="Horton D.L."/>
            <person name="Alikhan N.F."/>
            <person name="Baker D."/>
            <person name="Gharbi K."/>
            <person name="Hall N."/>
            <person name="Watson M."/>
            <person name="Adriaenssens E.M."/>
            <person name="Foster-Nyarko E."/>
            <person name="Jarju S."/>
            <person name="Secka A."/>
            <person name="Antonio M."/>
            <person name="Oren A."/>
            <person name="Chaudhuri R.R."/>
            <person name="La Ragione R."/>
            <person name="Hildebrand F."/>
            <person name="Pallen M.J."/>
        </authorList>
    </citation>
    <scope>NUCLEOTIDE SEQUENCE</scope>
    <source>
        <strain evidence="9">2189</strain>
    </source>
</reference>
<reference evidence="9" key="2">
    <citation type="submission" date="2021-04" db="EMBL/GenBank/DDBJ databases">
        <authorList>
            <person name="Gilroy R."/>
        </authorList>
    </citation>
    <scope>NUCLEOTIDE SEQUENCE</scope>
    <source>
        <strain evidence="9">2189</strain>
    </source>
</reference>
<dbReference type="InterPro" id="IPR013785">
    <property type="entry name" value="Aldolase_TIM"/>
</dbReference>
<dbReference type="Gene3D" id="3.20.20.70">
    <property type="entry name" value="Aldolase class I"/>
    <property type="match status" value="1"/>
</dbReference>
<evidence type="ECO:0000256" key="8">
    <source>
        <dbReference type="SAM" id="MobiDB-lite"/>
    </source>
</evidence>
<sequence length="284" mass="31171">MTDDIEKKQQAAGETVSAPAAGQAALQEEHAAEERPLAAEERREFEEFKRQKKIEEIRRLLRTIDHTMLKQTATSADIRKLCNEAKEYGFYSVCVQPVYVAACREFLRGCPQVKIACVVGFPMGENLTKTKVYETKQAVRDGADEIDMVICISAVKNGQFGYVRREIKKIVRAAHGRPVKVIIETSLLTRDEMVRAASCARDAGAAFVKTSTGYFGEGARAEDVRLLKETVAGKCQVKASGGIRTAERLKEMVAAGADRIGTSAGKDIAKQLREADEQSGSVHS</sequence>
<feature type="active site" description="Proton donor/acceptor" evidence="7">
    <location>
        <position position="238"/>
    </location>
</feature>
<evidence type="ECO:0000313" key="9">
    <source>
        <dbReference type="EMBL" id="HIX51000.1"/>
    </source>
</evidence>
<evidence type="ECO:0000256" key="2">
    <source>
        <dbReference type="ARBA" id="ARBA00022490"/>
    </source>
</evidence>
<dbReference type="GO" id="GO:0005737">
    <property type="term" value="C:cytoplasm"/>
    <property type="evidence" value="ECO:0007669"/>
    <property type="project" value="UniProtKB-SubCell"/>
</dbReference>
<name>A0A9D1W2C5_9FIRM</name>
<dbReference type="GO" id="GO:0009264">
    <property type="term" value="P:deoxyribonucleotide catabolic process"/>
    <property type="evidence" value="ECO:0007669"/>
    <property type="project" value="UniProtKB-UniRule"/>
</dbReference>
<dbReference type="FunFam" id="3.20.20.70:FF:000044">
    <property type="entry name" value="Deoxyribose-phosphate aldolase"/>
    <property type="match status" value="1"/>
</dbReference>
<dbReference type="AlphaFoldDB" id="A0A9D1W2C5"/>
<evidence type="ECO:0000256" key="1">
    <source>
        <dbReference type="ARBA" id="ARBA00010936"/>
    </source>
</evidence>
<dbReference type="SMART" id="SM01133">
    <property type="entry name" value="DeoC"/>
    <property type="match status" value="1"/>
</dbReference>
<comment type="function">
    <text evidence="6 7">Catalyzes a reversible aldol reaction between acetaldehyde and D-glyceraldehyde 3-phosphate to generate 2-deoxy-D-ribose 5-phosphate.</text>
</comment>
<evidence type="ECO:0000256" key="6">
    <source>
        <dbReference type="ARBA" id="ARBA00056337"/>
    </source>
</evidence>
<protein>
    <recommendedName>
        <fullName evidence="7">Deoxyribose-phosphate aldolase</fullName>
        <shortName evidence="7">DERA</shortName>
        <ecNumber evidence="7">4.1.2.4</ecNumber>
    </recommendedName>
    <alternativeName>
        <fullName evidence="7">2-deoxy-D-ribose 5-phosphate aldolase</fullName>
    </alternativeName>
    <alternativeName>
        <fullName evidence="7">Phosphodeoxyriboaldolase</fullName>
        <shortName evidence="7">Deoxyriboaldolase</shortName>
    </alternativeName>
</protein>
<dbReference type="InterPro" id="IPR011343">
    <property type="entry name" value="DeoC"/>
</dbReference>
<evidence type="ECO:0000313" key="10">
    <source>
        <dbReference type="Proteomes" id="UP000886847"/>
    </source>
</evidence>
<dbReference type="EC" id="4.1.2.4" evidence="7"/>
<keyword evidence="3 7" id="KW-0456">Lyase</keyword>
<evidence type="ECO:0000256" key="5">
    <source>
        <dbReference type="ARBA" id="ARBA00048791"/>
    </source>
</evidence>
<organism evidence="9 10">
    <name type="scientific">Candidatus Borkfalkia faecavium</name>
    <dbReference type="NCBI Taxonomy" id="2838508"/>
    <lineage>
        <taxon>Bacteria</taxon>
        <taxon>Bacillati</taxon>
        <taxon>Bacillota</taxon>
        <taxon>Clostridia</taxon>
        <taxon>Christensenellales</taxon>
        <taxon>Christensenellaceae</taxon>
        <taxon>Candidatus Borkfalkia</taxon>
    </lineage>
</organism>
<comment type="pathway">
    <text evidence="7">Carbohydrate degradation; 2-deoxy-D-ribose 1-phosphate degradation; D-glyceraldehyde 3-phosphate and acetaldehyde from 2-deoxy-alpha-D-ribose 1-phosphate: step 2/2.</text>
</comment>
<dbReference type="EMBL" id="DXEW01000033">
    <property type="protein sequence ID" value="HIX51000.1"/>
    <property type="molecule type" value="Genomic_DNA"/>
</dbReference>
<comment type="similarity">
    <text evidence="1 7">Belongs to the DeoC/FbaB aldolase family. DeoC type 1 subfamily.</text>
</comment>
<comment type="caution">
    <text evidence="9">The sequence shown here is derived from an EMBL/GenBank/DDBJ whole genome shotgun (WGS) entry which is preliminary data.</text>
</comment>
<dbReference type="SUPFAM" id="SSF51569">
    <property type="entry name" value="Aldolase"/>
    <property type="match status" value="1"/>
</dbReference>
<dbReference type="GO" id="GO:0006018">
    <property type="term" value="P:2-deoxyribose 1-phosphate catabolic process"/>
    <property type="evidence" value="ECO:0007669"/>
    <property type="project" value="UniProtKB-UniRule"/>
</dbReference>
<feature type="compositionally biased region" description="Basic and acidic residues" evidence="8">
    <location>
        <begin position="27"/>
        <end position="41"/>
    </location>
</feature>
<evidence type="ECO:0000256" key="4">
    <source>
        <dbReference type="ARBA" id="ARBA00023270"/>
    </source>
</evidence>
<comment type="subcellular location">
    <subcellularLocation>
        <location evidence="7">Cytoplasm</location>
    </subcellularLocation>
</comment>
<dbReference type="PANTHER" id="PTHR10889:SF1">
    <property type="entry name" value="DEOXYRIBOSE-PHOSPHATE ALDOLASE"/>
    <property type="match status" value="1"/>
</dbReference>
<comment type="catalytic activity">
    <reaction evidence="5 7">
        <text>2-deoxy-D-ribose 5-phosphate = D-glyceraldehyde 3-phosphate + acetaldehyde</text>
        <dbReference type="Rhea" id="RHEA:12821"/>
        <dbReference type="ChEBI" id="CHEBI:15343"/>
        <dbReference type="ChEBI" id="CHEBI:59776"/>
        <dbReference type="ChEBI" id="CHEBI:62877"/>
        <dbReference type="EC" id="4.1.2.4"/>
    </reaction>
</comment>
<accession>A0A9D1W2C5</accession>
<dbReference type="HAMAP" id="MF_00114">
    <property type="entry name" value="DeoC_type1"/>
    <property type="match status" value="1"/>
</dbReference>
<evidence type="ECO:0000256" key="7">
    <source>
        <dbReference type="HAMAP-Rule" id="MF_00114"/>
    </source>
</evidence>
<gene>
    <name evidence="7 9" type="primary">deoC</name>
    <name evidence="9" type="ORF">H9851_06970</name>
</gene>
<dbReference type="CDD" id="cd00959">
    <property type="entry name" value="DeoC"/>
    <property type="match status" value="1"/>
</dbReference>
<dbReference type="Proteomes" id="UP000886847">
    <property type="component" value="Unassembled WGS sequence"/>
</dbReference>
<dbReference type="InterPro" id="IPR028581">
    <property type="entry name" value="DeoC_typeI"/>
</dbReference>
<dbReference type="PANTHER" id="PTHR10889">
    <property type="entry name" value="DEOXYRIBOSE-PHOSPHATE ALDOLASE"/>
    <property type="match status" value="1"/>
</dbReference>
<keyword evidence="4 7" id="KW-0704">Schiff base</keyword>
<keyword evidence="2 7" id="KW-0963">Cytoplasm</keyword>
<feature type="active site" description="Schiff-base intermediate with acetaldehyde" evidence="7">
    <location>
        <position position="209"/>
    </location>
</feature>
<feature type="active site" description="Proton donor/acceptor" evidence="7">
    <location>
        <position position="147"/>
    </location>
</feature>
<dbReference type="GO" id="GO:0004139">
    <property type="term" value="F:deoxyribose-phosphate aldolase activity"/>
    <property type="evidence" value="ECO:0007669"/>
    <property type="project" value="UniProtKB-UniRule"/>
</dbReference>
<dbReference type="Pfam" id="PF01791">
    <property type="entry name" value="DeoC"/>
    <property type="match status" value="1"/>
</dbReference>
<dbReference type="NCBIfam" id="TIGR00126">
    <property type="entry name" value="deoC"/>
    <property type="match status" value="1"/>
</dbReference>
<dbReference type="InterPro" id="IPR002915">
    <property type="entry name" value="DeoC/FbaB/LacD_aldolase"/>
</dbReference>
<evidence type="ECO:0000256" key="3">
    <source>
        <dbReference type="ARBA" id="ARBA00023239"/>
    </source>
</evidence>
<feature type="region of interest" description="Disordered" evidence="8">
    <location>
        <begin position="1"/>
        <end position="41"/>
    </location>
</feature>
<proteinExistence type="inferred from homology"/>